<dbReference type="VEuPathDB" id="FungiDB:VP01_3973g8"/>
<proteinExistence type="predicted"/>
<keyword evidence="3" id="KW-1185">Reference proteome</keyword>
<dbReference type="AlphaFoldDB" id="A0A0L6USC1"/>
<evidence type="ECO:0000259" key="1">
    <source>
        <dbReference type="Pfam" id="PF20515"/>
    </source>
</evidence>
<protein>
    <recommendedName>
        <fullName evidence="1">Tet-like 2OG-Fe(II) oxygenase domain-containing protein</fullName>
    </recommendedName>
</protein>
<organism evidence="2 3">
    <name type="scientific">Puccinia sorghi</name>
    <dbReference type="NCBI Taxonomy" id="27349"/>
    <lineage>
        <taxon>Eukaryota</taxon>
        <taxon>Fungi</taxon>
        <taxon>Dikarya</taxon>
        <taxon>Basidiomycota</taxon>
        <taxon>Pucciniomycotina</taxon>
        <taxon>Pucciniomycetes</taxon>
        <taxon>Pucciniales</taxon>
        <taxon>Pucciniaceae</taxon>
        <taxon>Puccinia</taxon>
    </lineage>
</organism>
<evidence type="ECO:0000313" key="3">
    <source>
        <dbReference type="Proteomes" id="UP000037035"/>
    </source>
</evidence>
<dbReference type="Pfam" id="PF20515">
    <property type="entry name" value="2OG-FeII_Oxy_6"/>
    <property type="match status" value="1"/>
</dbReference>
<reference evidence="2 3" key="1">
    <citation type="submission" date="2015-08" db="EMBL/GenBank/DDBJ databases">
        <title>Next Generation Sequencing and Analysis of the Genome of Puccinia sorghi L Schw, the Causal Agent of Maize Common Rust.</title>
        <authorList>
            <person name="Rochi L."/>
            <person name="Burguener G."/>
            <person name="Darino M."/>
            <person name="Turjanski A."/>
            <person name="Kreff E."/>
            <person name="Dieguez M.J."/>
            <person name="Sacco F."/>
        </authorList>
    </citation>
    <scope>NUCLEOTIDE SEQUENCE [LARGE SCALE GENOMIC DNA]</scope>
    <source>
        <strain evidence="2 3">RO10H11247</strain>
    </source>
</reference>
<evidence type="ECO:0000313" key="2">
    <source>
        <dbReference type="EMBL" id="KNZ51394.1"/>
    </source>
</evidence>
<feature type="domain" description="Tet-like 2OG-Fe(II) oxygenase" evidence="1">
    <location>
        <begin position="5"/>
        <end position="112"/>
    </location>
</feature>
<sequence length="129" mass="14421">MGIAAKVAKDPEAYCELQSHVPEQKTFIGKRFYLVSGPLFDEVKQQHNAIETPGLEYNFKEDPNGFTCHLSFNISNFAKLPPKANNASPFKFVMWIPIKHITGNLVEENFEVKGEASLSVPGKPLNIQT</sequence>
<dbReference type="EMBL" id="LAVV01009027">
    <property type="protein sequence ID" value="KNZ51394.1"/>
    <property type="molecule type" value="Genomic_DNA"/>
</dbReference>
<dbReference type="InterPro" id="IPR046798">
    <property type="entry name" value="2OG-FeII_Oxy_6"/>
</dbReference>
<comment type="caution">
    <text evidence="2">The sequence shown here is derived from an EMBL/GenBank/DDBJ whole genome shotgun (WGS) entry which is preliminary data.</text>
</comment>
<name>A0A0L6USC1_9BASI</name>
<dbReference type="Proteomes" id="UP000037035">
    <property type="component" value="Unassembled WGS sequence"/>
</dbReference>
<gene>
    <name evidence="2" type="ORF">VP01_3973g8</name>
</gene>
<accession>A0A0L6USC1</accession>